<dbReference type="EMBL" id="MT142534">
    <property type="protein sequence ID" value="QJA84749.1"/>
    <property type="molecule type" value="Genomic_DNA"/>
</dbReference>
<accession>A0A6H1ZFX3</accession>
<proteinExistence type="predicted"/>
<name>A0A6H1ZFX3_9ZZZZ</name>
<evidence type="ECO:0000313" key="1">
    <source>
        <dbReference type="EMBL" id="QJA46454.1"/>
    </source>
</evidence>
<reference evidence="1" key="1">
    <citation type="submission" date="2020-03" db="EMBL/GenBank/DDBJ databases">
        <title>The deep terrestrial virosphere.</title>
        <authorList>
            <person name="Holmfeldt K."/>
            <person name="Nilsson E."/>
            <person name="Simone D."/>
            <person name="Lopez-Fernandez M."/>
            <person name="Wu X."/>
            <person name="de Brujin I."/>
            <person name="Lundin D."/>
            <person name="Andersson A."/>
            <person name="Bertilsson S."/>
            <person name="Dopson M."/>
        </authorList>
    </citation>
    <scope>NUCLEOTIDE SEQUENCE</scope>
    <source>
        <strain evidence="3">MM415A00170</strain>
        <strain evidence="2">MM415B00642</strain>
        <strain evidence="1">TM448A00430</strain>
        <strain evidence="4">TM448B00346</strain>
    </source>
</reference>
<evidence type="ECO:0000313" key="3">
    <source>
        <dbReference type="EMBL" id="QJA84749.1"/>
    </source>
</evidence>
<sequence length="100" mass="11945">MHRLVGTFTIPDDVPDRRVVEKAKELFVKPYYESYFNEGWRLKTRIRLGKAVPLTEDIENHVKRFQLSALWERAPILHRVDVKDSIIPKLLEDKRFQLVE</sequence>
<dbReference type="EMBL" id="MT144011">
    <property type="protein sequence ID" value="QJA46454.1"/>
    <property type="molecule type" value="Genomic_DNA"/>
</dbReference>
<protein>
    <submittedName>
        <fullName evidence="1">Uncharacterized protein</fullName>
    </submittedName>
</protein>
<gene>
    <name evidence="3" type="ORF">MM415A00170_0013</name>
    <name evidence="2" type="ORF">MM415B00642_0012</name>
    <name evidence="1" type="ORF">TM448A00430_0011</name>
    <name evidence="4" type="ORF">TM448B00346_0019</name>
</gene>
<dbReference type="AlphaFoldDB" id="A0A6H1ZFX3"/>
<dbReference type="EMBL" id="MT141493">
    <property type="protein sequence ID" value="QJA63243.1"/>
    <property type="molecule type" value="Genomic_DNA"/>
</dbReference>
<dbReference type="EMBL" id="MT144613">
    <property type="protein sequence ID" value="QJH95121.1"/>
    <property type="molecule type" value="Genomic_DNA"/>
</dbReference>
<evidence type="ECO:0000313" key="2">
    <source>
        <dbReference type="EMBL" id="QJA63243.1"/>
    </source>
</evidence>
<evidence type="ECO:0000313" key="4">
    <source>
        <dbReference type="EMBL" id="QJH95121.1"/>
    </source>
</evidence>
<organism evidence="1">
    <name type="scientific">viral metagenome</name>
    <dbReference type="NCBI Taxonomy" id="1070528"/>
    <lineage>
        <taxon>unclassified sequences</taxon>
        <taxon>metagenomes</taxon>
        <taxon>organismal metagenomes</taxon>
    </lineage>
</organism>